<feature type="transmembrane region" description="Helical" evidence="8">
    <location>
        <begin position="146"/>
        <end position="165"/>
    </location>
</feature>
<evidence type="ECO:0000256" key="1">
    <source>
        <dbReference type="ARBA" id="ARBA00004141"/>
    </source>
</evidence>
<gene>
    <name evidence="10" type="ORF">M427DRAFT_156080</name>
</gene>
<feature type="transmembrane region" description="Helical" evidence="8">
    <location>
        <begin position="426"/>
        <end position="447"/>
    </location>
</feature>
<comment type="similarity">
    <text evidence="2 7">Belongs to the major facilitator superfamily. Sugar transporter (TC 2.A.1.1) family.</text>
</comment>
<evidence type="ECO:0000259" key="9">
    <source>
        <dbReference type="PROSITE" id="PS50850"/>
    </source>
</evidence>
<feature type="transmembrane region" description="Helical" evidence="8">
    <location>
        <begin position="400"/>
        <end position="420"/>
    </location>
</feature>
<dbReference type="GO" id="GO:0016020">
    <property type="term" value="C:membrane"/>
    <property type="evidence" value="ECO:0007669"/>
    <property type="project" value="UniProtKB-SubCell"/>
</dbReference>
<dbReference type="PROSITE" id="PS00216">
    <property type="entry name" value="SUGAR_TRANSPORT_1"/>
    <property type="match status" value="1"/>
</dbReference>
<feature type="transmembrane region" description="Helical" evidence="8">
    <location>
        <begin position="112"/>
        <end position="134"/>
    </location>
</feature>
<feature type="transmembrane region" description="Helical" evidence="8">
    <location>
        <begin position="50"/>
        <end position="74"/>
    </location>
</feature>
<dbReference type="STRING" id="1344416.A0A139ABV8"/>
<feature type="transmembrane region" description="Helical" evidence="8">
    <location>
        <begin position="14"/>
        <end position="30"/>
    </location>
</feature>
<evidence type="ECO:0000256" key="3">
    <source>
        <dbReference type="ARBA" id="ARBA00022448"/>
    </source>
</evidence>
<proteinExistence type="inferred from homology"/>
<dbReference type="AlphaFoldDB" id="A0A139ABV8"/>
<keyword evidence="6 8" id="KW-0472">Membrane</keyword>
<dbReference type="Gene3D" id="1.20.1250.20">
    <property type="entry name" value="MFS general substrate transporter like domains"/>
    <property type="match status" value="1"/>
</dbReference>
<feature type="transmembrane region" description="Helical" evidence="8">
    <location>
        <begin position="331"/>
        <end position="352"/>
    </location>
</feature>
<reference evidence="10 11" key="1">
    <citation type="journal article" date="2015" name="Genome Biol. Evol.">
        <title>Phylogenomic analyses indicate that early fungi evolved digesting cell walls of algal ancestors of land plants.</title>
        <authorList>
            <person name="Chang Y."/>
            <person name="Wang S."/>
            <person name="Sekimoto S."/>
            <person name="Aerts A.L."/>
            <person name="Choi C."/>
            <person name="Clum A."/>
            <person name="LaButti K.M."/>
            <person name="Lindquist E.A."/>
            <person name="Yee Ngan C."/>
            <person name="Ohm R.A."/>
            <person name="Salamov A.A."/>
            <person name="Grigoriev I.V."/>
            <person name="Spatafora J.W."/>
            <person name="Berbee M.L."/>
        </authorList>
    </citation>
    <scope>NUCLEOTIDE SEQUENCE [LARGE SCALE GENOMIC DNA]</scope>
    <source>
        <strain evidence="10 11">JEL478</strain>
    </source>
</reference>
<protein>
    <submittedName>
        <fullName evidence="10">General substrate transporter</fullName>
    </submittedName>
</protein>
<dbReference type="InterPro" id="IPR036259">
    <property type="entry name" value="MFS_trans_sf"/>
</dbReference>
<feature type="transmembrane region" description="Helical" evidence="8">
    <location>
        <begin position="177"/>
        <end position="197"/>
    </location>
</feature>
<feature type="transmembrane region" description="Helical" evidence="8">
    <location>
        <begin position="307"/>
        <end position="324"/>
    </location>
</feature>
<dbReference type="PANTHER" id="PTHR48022:SF79">
    <property type="entry name" value="LACTOSE PERMEASE, PUTATIVE (AFU_ORTHOLOGUE AFUA_6G01860)-RELATED"/>
    <property type="match status" value="1"/>
</dbReference>
<dbReference type="PROSITE" id="PS50850">
    <property type="entry name" value="MFS"/>
    <property type="match status" value="1"/>
</dbReference>
<dbReference type="Proteomes" id="UP000070544">
    <property type="component" value="Unassembled WGS sequence"/>
</dbReference>
<dbReference type="PRINTS" id="PR00171">
    <property type="entry name" value="SUGRTRNSPORT"/>
</dbReference>
<dbReference type="EMBL" id="KQ965770">
    <property type="protein sequence ID" value="KXS14312.1"/>
    <property type="molecule type" value="Genomic_DNA"/>
</dbReference>
<dbReference type="SUPFAM" id="SSF103473">
    <property type="entry name" value="MFS general substrate transporter"/>
    <property type="match status" value="1"/>
</dbReference>
<sequence length="488" mass="53506">MAPALSFKGNLPKLYLYCLIGFVNSATYGFDGSLMSGINSMKQYQNYFGVQSTGVLTGFIFSIYNVGFIVSSFFTGPFADKYGRKAGMATGSAIIIVGSVIGATSTTIAQFMVARFILGCGIAFASAAAPSWVAEISHPSYRGTMTGIYNTFWWVGNILATWTLYPCSFVDSQLAFRLPIALQCLFGVIVCIFVWFLPESPRWLINNGRAEEGLKILVHLHGNDDPKDPIVLREYEEITEAAKQPKASIYDYKPLFADKHNSYRTLLLAATAVFGQMSGNAVVSYFMPQMLEQANITDEHTQLLLNAINSLVCFAAAVTGATLVDRTGRRALLLGCTSAALVCFAVVTGVTATVTSSAGSIVAVTFIYLFGIVFSFGWTPMQVLYPVEVIPYQNRAKGMSLNNLLVNICGFYSSYVTPIAMGSIGWRFYFVYIAWDLMEVIVIYLFFVETKGRTLEELDEVFDAPNPVQASLKPSRALLEEADKPMKA</sequence>
<organism evidence="10 11">
    <name type="scientific">Gonapodya prolifera (strain JEL478)</name>
    <name type="common">Monoblepharis prolifera</name>
    <dbReference type="NCBI Taxonomy" id="1344416"/>
    <lineage>
        <taxon>Eukaryota</taxon>
        <taxon>Fungi</taxon>
        <taxon>Fungi incertae sedis</taxon>
        <taxon>Chytridiomycota</taxon>
        <taxon>Chytridiomycota incertae sedis</taxon>
        <taxon>Monoblepharidomycetes</taxon>
        <taxon>Monoblepharidales</taxon>
        <taxon>Gonapodyaceae</taxon>
        <taxon>Gonapodya</taxon>
    </lineage>
</organism>
<keyword evidence="11" id="KW-1185">Reference proteome</keyword>
<feature type="transmembrane region" description="Helical" evidence="8">
    <location>
        <begin position="358"/>
        <end position="379"/>
    </location>
</feature>
<dbReference type="GO" id="GO:0005351">
    <property type="term" value="F:carbohydrate:proton symporter activity"/>
    <property type="evidence" value="ECO:0007669"/>
    <property type="project" value="TreeGrafter"/>
</dbReference>
<keyword evidence="3 7" id="KW-0813">Transport</keyword>
<dbReference type="InterPro" id="IPR050360">
    <property type="entry name" value="MFS_Sugar_Transporters"/>
</dbReference>
<dbReference type="Pfam" id="PF00083">
    <property type="entry name" value="Sugar_tr"/>
    <property type="match status" value="1"/>
</dbReference>
<accession>A0A139ABV8</accession>
<name>A0A139ABV8_GONPJ</name>
<dbReference type="InterPro" id="IPR005828">
    <property type="entry name" value="MFS_sugar_transport-like"/>
</dbReference>
<dbReference type="InterPro" id="IPR005829">
    <property type="entry name" value="Sugar_transporter_CS"/>
</dbReference>
<feature type="domain" description="Major facilitator superfamily (MFS) profile" evidence="9">
    <location>
        <begin position="17"/>
        <end position="451"/>
    </location>
</feature>
<evidence type="ECO:0000256" key="6">
    <source>
        <dbReference type="ARBA" id="ARBA00023136"/>
    </source>
</evidence>
<evidence type="ECO:0000256" key="2">
    <source>
        <dbReference type="ARBA" id="ARBA00010992"/>
    </source>
</evidence>
<dbReference type="NCBIfam" id="TIGR00879">
    <property type="entry name" value="SP"/>
    <property type="match status" value="1"/>
</dbReference>
<keyword evidence="5 8" id="KW-1133">Transmembrane helix</keyword>
<evidence type="ECO:0000313" key="10">
    <source>
        <dbReference type="EMBL" id="KXS14312.1"/>
    </source>
</evidence>
<dbReference type="FunFam" id="1.20.1250.20:FF:000134">
    <property type="entry name" value="MFS sugar transporter protein"/>
    <property type="match status" value="1"/>
</dbReference>
<evidence type="ECO:0000256" key="4">
    <source>
        <dbReference type="ARBA" id="ARBA00022692"/>
    </source>
</evidence>
<dbReference type="PANTHER" id="PTHR48022">
    <property type="entry name" value="PLASTIDIC GLUCOSE TRANSPORTER 4"/>
    <property type="match status" value="1"/>
</dbReference>
<keyword evidence="4 8" id="KW-0812">Transmembrane</keyword>
<dbReference type="InterPro" id="IPR003663">
    <property type="entry name" value="Sugar/inositol_transpt"/>
</dbReference>
<evidence type="ECO:0000256" key="7">
    <source>
        <dbReference type="RuleBase" id="RU003346"/>
    </source>
</evidence>
<dbReference type="InterPro" id="IPR020846">
    <property type="entry name" value="MFS_dom"/>
</dbReference>
<dbReference type="OMA" id="FVYIAWD"/>
<feature type="transmembrane region" description="Helical" evidence="8">
    <location>
        <begin position="266"/>
        <end position="287"/>
    </location>
</feature>
<feature type="transmembrane region" description="Helical" evidence="8">
    <location>
        <begin position="86"/>
        <end position="106"/>
    </location>
</feature>
<comment type="subcellular location">
    <subcellularLocation>
        <location evidence="1">Membrane</location>
        <topology evidence="1">Multi-pass membrane protein</topology>
    </subcellularLocation>
</comment>
<evidence type="ECO:0000256" key="8">
    <source>
        <dbReference type="SAM" id="Phobius"/>
    </source>
</evidence>
<evidence type="ECO:0000313" key="11">
    <source>
        <dbReference type="Proteomes" id="UP000070544"/>
    </source>
</evidence>
<dbReference type="OrthoDB" id="2143867at2759"/>
<evidence type="ECO:0000256" key="5">
    <source>
        <dbReference type="ARBA" id="ARBA00022989"/>
    </source>
</evidence>